<accession>J6HLQ0</accession>
<protein>
    <submittedName>
        <fullName evidence="3">Glycosyltransferase 4-like protein</fullName>
    </submittedName>
</protein>
<sequence>MKILYFSSVNWNWIKQRPHFIAEGLFKSGYKVDYLSMSPFGKVKIKNKKFENINFRIIELYSIPLHNKFIFSRIVNKFILNSYIDLDSYDIIIVTNPNQYGYIKDIKNKIIIYDCMDNNSLFYDGYVRKMIKLWERKLLYKSDKIIVSSNYLYETIIENYGEQLTNKLFVVRNAVDIDFCNYFDIQEYKSTLKSMKKPCFMYIGTIESWLDFDLLNRLLEKNKDWTLYLVGPYSNKMKRKFVENNDRIIWVGKKEHNQIKYWISCADIMVIPFKINELIKSVDPVKMYEFIAMDKTIISTYWSELEYFSSYDKLHFIDRENIFILEEEDYTENKFFAVNENFINKNNWGIRIKKYEEILNMD</sequence>
<comment type="caution">
    <text evidence="3">The sequence shown here is derived from an EMBL/GenBank/DDBJ whole genome shotgun (WGS) entry which is preliminary data.</text>
</comment>
<dbReference type="Gene3D" id="3.40.50.2000">
    <property type="entry name" value="Glycogen Phosphorylase B"/>
    <property type="match status" value="2"/>
</dbReference>
<evidence type="ECO:0000313" key="4">
    <source>
        <dbReference type="Proteomes" id="UP000005244"/>
    </source>
</evidence>
<dbReference type="EMBL" id="ALNK01000015">
    <property type="protein sequence ID" value="EJU23408.1"/>
    <property type="molecule type" value="Genomic_DNA"/>
</dbReference>
<dbReference type="AlphaFoldDB" id="J6HLQ0"/>
<gene>
    <name evidence="3" type="ORF">HMPREF1143_2030</name>
</gene>
<dbReference type="Pfam" id="PF13439">
    <property type="entry name" value="Glyco_transf_4"/>
    <property type="match status" value="1"/>
</dbReference>
<dbReference type="PANTHER" id="PTHR46401:SF2">
    <property type="entry name" value="GLYCOSYLTRANSFERASE WBBK-RELATED"/>
    <property type="match status" value="1"/>
</dbReference>
<dbReference type="InterPro" id="IPR028098">
    <property type="entry name" value="Glyco_trans_4-like_N"/>
</dbReference>
<feature type="domain" description="Glycosyltransferase subfamily 4-like N-terminal" evidence="2">
    <location>
        <begin position="21"/>
        <end position="178"/>
    </location>
</feature>
<name>J6HLQ0_9FIRM</name>
<reference evidence="3 4" key="1">
    <citation type="submission" date="2012-07" db="EMBL/GenBank/DDBJ databases">
        <authorList>
            <person name="Durkin A.S."/>
            <person name="McCorrison J."/>
            <person name="Torralba M."/>
            <person name="Gillis M."/>
            <person name="Methe B."/>
            <person name="Sutton G."/>
            <person name="Nelson K.E."/>
        </authorList>
    </citation>
    <scope>NUCLEOTIDE SEQUENCE [LARGE SCALE GENOMIC DNA]</scope>
    <source>
        <strain evidence="3 4">OBRC8</strain>
    </source>
</reference>
<evidence type="ECO:0000256" key="1">
    <source>
        <dbReference type="ARBA" id="ARBA00022679"/>
    </source>
</evidence>
<organism evidence="3 4">
    <name type="scientific">Peptoanaerobacter stomatis</name>
    <dbReference type="NCBI Taxonomy" id="796937"/>
    <lineage>
        <taxon>Bacteria</taxon>
        <taxon>Bacillati</taxon>
        <taxon>Bacillota</taxon>
        <taxon>Clostridia</taxon>
        <taxon>Peptostreptococcales</taxon>
        <taxon>Filifactoraceae</taxon>
        <taxon>Peptoanaerobacter</taxon>
    </lineage>
</organism>
<keyword evidence="4" id="KW-1185">Reference proteome</keyword>
<evidence type="ECO:0000313" key="3">
    <source>
        <dbReference type="EMBL" id="EJU23408.1"/>
    </source>
</evidence>
<dbReference type="GO" id="GO:0009103">
    <property type="term" value="P:lipopolysaccharide biosynthetic process"/>
    <property type="evidence" value="ECO:0007669"/>
    <property type="project" value="TreeGrafter"/>
</dbReference>
<dbReference type="SUPFAM" id="SSF53756">
    <property type="entry name" value="UDP-Glycosyltransferase/glycogen phosphorylase"/>
    <property type="match status" value="1"/>
</dbReference>
<dbReference type="GO" id="GO:0016757">
    <property type="term" value="F:glycosyltransferase activity"/>
    <property type="evidence" value="ECO:0007669"/>
    <property type="project" value="TreeGrafter"/>
</dbReference>
<evidence type="ECO:0000259" key="2">
    <source>
        <dbReference type="Pfam" id="PF13439"/>
    </source>
</evidence>
<keyword evidence="1 3" id="KW-0808">Transferase</keyword>
<proteinExistence type="predicted"/>
<dbReference type="PATRIC" id="fig|796941.3.peg.672"/>
<dbReference type="PANTHER" id="PTHR46401">
    <property type="entry name" value="GLYCOSYLTRANSFERASE WBBK-RELATED"/>
    <property type="match status" value="1"/>
</dbReference>
<dbReference type="Proteomes" id="UP000005244">
    <property type="component" value="Unassembled WGS sequence"/>
</dbReference>